<dbReference type="AlphaFoldDB" id="A0A328TL29"/>
<comment type="caution">
    <text evidence="2">The sequence shown here is derived from an EMBL/GenBank/DDBJ whole genome shotgun (WGS) entry which is preliminary data.</text>
</comment>
<proteinExistence type="predicted"/>
<feature type="region of interest" description="Disordered" evidence="1">
    <location>
        <begin position="61"/>
        <end position="80"/>
    </location>
</feature>
<evidence type="ECO:0000313" key="3">
    <source>
        <dbReference type="Proteomes" id="UP000244334"/>
    </source>
</evidence>
<gene>
    <name evidence="2" type="ORF">ACZ87_03097</name>
</gene>
<reference evidence="2" key="1">
    <citation type="submission" date="2018-04" db="EMBL/GenBank/DDBJ databases">
        <title>Genomes of the Obligate Erwinia dacicola and Facultative Enterobacter sp. OLF Endosymbionts of the Olive Fruit fly, Bactrocera oleae.</title>
        <authorList>
            <person name="Estes A.M."/>
            <person name="Hearn D.J."/>
            <person name="Agarwal S."/>
            <person name="Pierson E.A."/>
            <person name="Dunning-Hotopp J.C."/>
        </authorList>
    </citation>
    <scope>NUCLEOTIDE SEQUENCE [LARGE SCALE GENOMIC DNA]</scope>
    <source>
        <strain evidence="2">Oroville</strain>
    </source>
</reference>
<evidence type="ECO:0000256" key="1">
    <source>
        <dbReference type="SAM" id="MobiDB-lite"/>
    </source>
</evidence>
<dbReference type="EMBL" id="LJAM02000461">
    <property type="protein sequence ID" value="RAP70103.1"/>
    <property type="molecule type" value="Genomic_DNA"/>
</dbReference>
<name>A0A328TL29_9GAMM</name>
<organism evidence="2 3">
    <name type="scientific">Candidatus Erwinia dacicola</name>
    <dbReference type="NCBI Taxonomy" id="252393"/>
    <lineage>
        <taxon>Bacteria</taxon>
        <taxon>Pseudomonadati</taxon>
        <taxon>Pseudomonadota</taxon>
        <taxon>Gammaproteobacteria</taxon>
        <taxon>Enterobacterales</taxon>
        <taxon>Erwiniaceae</taxon>
        <taxon>Erwinia</taxon>
    </lineage>
</organism>
<protein>
    <submittedName>
        <fullName evidence="2">Uncharacterized protein</fullName>
    </submittedName>
</protein>
<evidence type="ECO:0000313" key="2">
    <source>
        <dbReference type="EMBL" id="RAP70103.1"/>
    </source>
</evidence>
<dbReference type="Proteomes" id="UP000244334">
    <property type="component" value="Unassembled WGS sequence"/>
</dbReference>
<sequence length="80" mass="8561">MGKAEAEALLKIIINGGARSIIKLAEHDTTLDEAFMLLPPELKERAMALIDAHVEAKKGAFEDGEVNSTDSLAQEAKRAG</sequence>
<accession>A0A328TL29</accession>
<dbReference type="RefSeq" id="WP_162475555.1">
    <property type="nucleotide sequence ID" value="NZ_LJAM02000461.1"/>
</dbReference>
<keyword evidence="3" id="KW-1185">Reference proteome</keyword>